<reference evidence="2" key="2">
    <citation type="submission" date="2015-06" db="UniProtKB">
        <authorList>
            <consortium name="EnsemblMetazoa"/>
        </authorList>
    </citation>
    <scope>IDENTIFICATION</scope>
</reference>
<evidence type="ECO:0000313" key="2">
    <source>
        <dbReference type="EnsemblMetazoa" id="tetur09g01280.1"/>
    </source>
</evidence>
<protein>
    <submittedName>
        <fullName evidence="2">Uncharacterized protein</fullName>
    </submittedName>
</protein>
<feature type="transmembrane region" description="Helical" evidence="1">
    <location>
        <begin position="6"/>
        <end position="25"/>
    </location>
</feature>
<keyword evidence="1" id="KW-0472">Membrane</keyword>
<keyword evidence="1" id="KW-0812">Transmembrane</keyword>
<evidence type="ECO:0000256" key="1">
    <source>
        <dbReference type="SAM" id="Phobius"/>
    </source>
</evidence>
<dbReference type="HOGENOM" id="CLU_3034937_0_0_1"/>
<name>T1KD10_TETUR</name>
<evidence type="ECO:0000313" key="3">
    <source>
        <dbReference type="Proteomes" id="UP000015104"/>
    </source>
</evidence>
<dbReference type="EMBL" id="CAEY01002007">
    <property type="status" value="NOT_ANNOTATED_CDS"/>
    <property type="molecule type" value="Genomic_DNA"/>
</dbReference>
<reference evidence="3" key="1">
    <citation type="submission" date="2011-08" db="EMBL/GenBank/DDBJ databases">
        <authorList>
            <person name="Rombauts S."/>
        </authorList>
    </citation>
    <scope>NUCLEOTIDE SEQUENCE</scope>
    <source>
        <strain evidence="3">London</strain>
    </source>
</reference>
<sequence length="55" mass="6464">MTINFSLLHSSLLFCYSIIFTIFIWQGKSDVNKRKTTDLKLEQGITQRELTEIIK</sequence>
<proteinExistence type="predicted"/>
<dbReference type="Proteomes" id="UP000015104">
    <property type="component" value="Unassembled WGS sequence"/>
</dbReference>
<dbReference type="EnsemblMetazoa" id="tetur09g01280.1">
    <property type="protein sequence ID" value="tetur09g01280.1"/>
    <property type="gene ID" value="tetur09g01280"/>
</dbReference>
<keyword evidence="1" id="KW-1133">Transmembrane helix</keyword>
<organism evidence="2 3">
    <name type="scientific">Tetranychus urticae</name>
    <name type="common">Two-spotted spider mite</name>
    <dbReference type="NCBI Taxonomy" id="32264"/>
    <lineage>
        <taxon>Eukaryota</taxon>
        <taxon>Metazoa</taxon>
        <taxon>Ecdysozoa</taxon>
        <taxon>Arthropoda</taxon>
        <taxon>Chelicerata</taxon>
        <taxon>Arachnida</taxon>
        <taxon>Acari</taxon>
        <taxon>Acariformes</taxon>
        <taxon>Trombidiformes</taxon>
        <taxon>Prostigmata</taxon>
        <taxon>Eleutherengona</taxon>
        <taxon>Raphignathae</taxon>
        <taxon>Tetranychoidea</taxon>
        <taxon>Tetranychidae</taxon>
        <taxon>Tetranychus</taxon>
    </lineage>
</organism>
<dbReference type="AlphaFoldDB" id="T1KD10"/>
<accession>T1KD10</accession>
<keyword evidence="3" id="KW-1185">Reference proteome</keyword>